<comment type="caution">
    <text evidence="2">The sequence shown here is derived from an EMBL/GenBank/DDBJ whole genome shotgun (WGS) entry which is preliminary data.</text>
</comment>
<dbReference type="AlphaFoldDB" id="A0ABD3HA38"/>
<protein>
    <recommendedName>
        <fullName evidence="4">Ribosome recycling factor domain-containing protein</fullName>
    </recommendedName>
</protein>
<dbReference type="EMBL" id="JBJQOH010000004">
    <property type="protein sequence ID" value="KAL3687726.1"/>
    <property type="molecule type" value="Genomic_DNA"/>
</dbReference>
<gene>
    <name evidence="2" type="ORF">R1sor_014035</name>
</gene>
<accession>A0ABD3HA38</accession>
<keyword evidence="3" id="KW-1185">Reference proteome</keyword>
<evidence type="ECO:0000256" key="1">
    <source>
        <dbReference type="SAM" id="MobiDB-lite"/>
    </source>
</evidence>
<dbReference type="Proteomes" id="UP001633002">
    <property type="component" value="Unassembled WGS sequence"/>
</dbReference>
<organism evidence="2 3">
    <name type="scientific">Riccia sorocarpa</name>
    <dbReference type="NCBI Taxonomy" id="122646"/>
    <lineage>
        <taxon>Eukaryota</taxon>
        <taxon>Viridiplantae</taxon>
        <taxon>Streptophyta</taxon>
        <taxon>Embryophyta</taxon>
        <taxon>Marchantiophyta</taxon>
        <taxon>Marchantiopsida</taxon>
        <taxon>Marchantiidae</taxon>
        <taxon>Marchantiales</taxon>
        <taxon>Ricciaceae</taxon>
        <taxon>Riccia</taxon>
    </lineage>
</organism>
<reference evidence="2 3" key="1">
    <citation type="submission" date="2024-09" db="EMBL/GenBank/DDBJ databases">
        <title>Chromosome-scale assembly of Riccia sorocarpa.</title>
        <authorList>
            <person name="Paukszto L."/>
        </authorList>
    </citation>
    <scope>NUCLEOTIDE SEQUENCE [LARGE SCALE GENOMIC DNA]</scope>
    <source>
        <strain evidence="2">LP-2024</strain>
        <tissue evidence="2">Aerial parts of the thallus</tissue>
    </source>
</reference>
<sequence length="276" mass="30105">MRRSKFVYRALLQCAASRAPRCVPAPCCGCGTSLTTVREILAKSSFLLEVNPAPARHNRPEIFGGARDGRDLGAEQVKRWNPWPSAAAGLILGAATLPQLAHNEEDSSGRRDEDDGLRSSQKEKTDMEKVLLHVRKAVGERLDALKLRASSLPSYNISAKGQQVSIRFTVAPSCDVSHLIVDMVNRLGRRAAGPGGDGEITIQANDSTVARQLILTAPELSVQRESIHLSDLEDKRAREANKLCVLMFEPLIGDIRAIEVEFLKKGFLTANELDGS</sequence>
<proteinExistence type="predicted"/>
<name>A0ABD3HA38_9MARC</name>
<evidence type="ECO:0000313" key="3">
    <source>
        <dbReference type="Proteomes" id="UP001633002"/>
    </source>
</evidence>
<feature type="region of interest" description="Disordered" evidence="1">
    <location>
        <begin position="102"/>
        <end position="125"/>
    </location>
</feature>
<evidence type="ECO:0008006" key="4">
    <source>
        <dbReference type="Google" id="ProtNLM"/>
    </source>
</evidence>
<evidence type="ECO:0000313" key="2">
    <source>
        <dbReference type="EMBL" id="KAL3687726.1"/>
    </source>
</evidence>